<gene>
    <name evidence="1" type="ORF">S03H2_34229</name>
</gene>
<dbReference type="AlphaFoldDB" id="X1HAJ4"/>
<dbReference type="SUPFAM" id="SSF53756">
    <property type="entry name" value="UDP-Glycosyltransferase/glycogen phosphorylase"/>
    <property type="match status" value="1"/>
</dbReference>
<name>X1HAJ4_9ZZZZ</name>
<evidence type="ECO:0008006" key="2">
    <source>
        <dbReference type="Google" id="ProtNLM"/>
    </source>
</evidence>
<feature type="non-terminal residue" evidence="1">
    <location>
        <position position="48"/>
    </location>
</feature>
<comment type="caution">
    <text evidence="1">The sequence shown here is derived from an EMBL/GenBank/DDBJ whole genome shotgun (WGS) entry which is preliminary data.</text>
</comment>
<dbReference type="EMBL" id="BARU01020871">
    <property type="protein sequence ID" value="GAH54075.1"/>
    <property type="molecule type" value="Genomic_DNA"/>
</dbReference>
<protein>
    <recommendedName>
        <fullName evidence="2">Glycosyltransferase subfamily 4-like N-terminal domain-containing protein</fullName>
    </recommendedName>
</protein>
<reference evidence="1" key="1">
    <citation type="journal article" date="2014" name="Front. Microbiol.">
        <title>High frequency of phylogenetically diverse reductive dehalogenase-homologous genes in deep subseafloor sedimentary metagenomes.</title>
        <authorList>
            <person name="Kawai M."/>
            <person name="Futagami T."/>
            <person name="Toyoda A."/>
            <person name="Takaki Y."/>
            <person name="Nishi S."/>
            <person name="Hori S."/>
            <person name="Arai W."/>
            <person name="Tsubouchi T."/>
            <person name="Morono Y."/>
            <person name="Uchiyama I."/>
            <person name="Ito T."/>
            <person name="Fujiyama A."/>
            <person name="Inagaki F."/>
            <person name="Takami H."/>
        </authorList>
    </citation>
    <scope>NUCLEOTIDE SEQUENCE</scope>
    <source>
        <strain evidence="1">Expedition CK06-06</strain>
    </source>
</reference>
<sequence>MKILLYTHEFPPFAGGAGIYTSNLAKGLNELGHNVIVLASAYKESSAD</sequence>
<proteinExistence type="predicted"/>
<evidence type="ECO:0000313" key="1">
    <source>
        <dbReference type="EMBL" id="GAH54075.1"/>
    </source>
</evidence>
<organism evidence="1">
    <name type="scientific">marine sediment metagenome</name>
    <dbReference type="NCBI Taxonomy" id="412755"/>
    <lineage>
        <taxon>unclassified sequences</taxon>
        <taxon>metagenomes</taxon>
        <taxon>ecological metagenomes</taxon>
    </lineage>
</organism>
<accession>X1HAJ4</accession>
<dbReference type="Gene3D" id="3.40.50.2000">
    <property type="entry name" value="Glycogen Phosphorylase B"/>
    <property type="match status" value="1"/>
</dbReference>